<feature type="domain" description="Ku" evidence="4">
    <location>
        <begin position="55"/>
        <end position="184"/>
    </location>
</feature>
<dbReference type="Pfam" id="PF02735">
    <property type="entry name" value="Ku"/>
    <property type="match status" value="1"/>
</dbReference>
<name>A0A504U478_9HYPH</name>
<organism evidence="5 6">
    <name type="scientific">Rhizobium glycinendophyticum</name>
    <dbReference type="NCBI Taxonomy" id="2589807"/>
    <lineage>
        <taxon>Bacteria</taxon>
        <taxon>Pseudomonadati</taxon>
        <taxon>Pseudomonadota</taxon>
        <taxon>Alphaproteobacteria</taxon>
        <taxon>Hyphomicrobiales</taxon>
        <taxon>Rhizobiaceae</taxon>
        <taxon>Rhizobium/Agrobacterium group</taxon>
        <taxon>Rhizobium</taxon>
    </lineage>
</organism>
<dbReference type="HAMAP" id="MF_01875">
    <property type="entry name" value="Prokaryotic_Ku"/>
    <property type="match status" value="1"/>
</dbReference>
<dbReference type="OrthoDB" id="9780854at2"/>
<comment type="similarity">
    <text evidence="2">Belongs to the prokaryotic Ku family.</text>
</comment>
<sequence>MSARAIWKGYLAIGDVGCAVALHSAIDAQERTSFHIINRDTGNRVRRQYVDEDTGKPVDKDDLVKGYDQADGKTVILEADEIRQAVPDSDKRLEMSAFLPCSEIDTLYLERPYFLAPADAQSIEAYDLIRDSMEAAKVAAVAQTVLFRRVRSVLIRPQGRGLIATTLNYDYEVRDPAESFGEIRKLKIDPEMLALARHIIDTKMGTFDPAGFEDRYEEALAELVRAKIAGRKPKKLPKRKAANVTSLLDALRKSAGAASDTKATGRPAKDRKTPAPAARQKKAS</sequence>
<dbReference type="NCBIfam" id="TIGR02772">
    <property type="entry name" value="Ku_bact"/>
    <property type="match status" value="1"/>
</dbReference>
<dbReference type="SMART" id="SM00559">
    <property type="entry name" value="Ku78"/>
    <property type="match status" value="1"/>
</dbReference>
<dbReference type="GO" id="GO:0006310">
    <property type="term" value="P:DNA recombination"/>
    <property type="evidence" value="ECO:0007669"/>
    <property type="project" value="UniProtKB-KW"/>
</dbReference>
<keyword evidence="2" id="KW-0227">DNA damage</keyword>
<dbReference type="InterPro" id="IPR006164">
    <property type="entry name" value="DNA_bd_Ku70/Ku80"/>
</dbReference>
<dbReference type="GO" id="GO:0006303">
    <property type="term" value="P:double-strand break repair via nonhomologous end joining"/>
    <property type="evidence" value="ECO:0007669"/>
    <property type="project" value="UniProtKB-UniRule"/>
</dbReference>
<dbReference type="InterPro" id="IPR009187">
    <property type="entry name" value="Prok_Ku"/>
</dbReference>
<keyword evidence="2" id="KW-0234">DNA repair</keyword>
<reference evidence="5 6" key="1">
    <citation type="submission" date="2019-06" db="EMBL/GenBank/DDBJ databases">
        <title>Rhizobium sp. CL12 isolated from roots of soybean.</title>
        <authorList>
            <person name="Wang C."/>
        </authorList>
    </citation>
    <scope>NUCLEOTIDE SEQUENCE [LARGE SCALE GENOMIC DNA]</scope>
    <source>
        <strain evidence="5 6">CL12</strain>
    </source>
</reference>
<dbReference type="PANTHER" id="PTHR41251">
    <property type="entry name" value="NON-HOMOLOGOUS END JOINING PROTEIN KU"/>
    <property type="match status" value="1"/>
</dbReference>
<dbReference type="GO" id="GO:0003690">
    <property type="term" value="F:double-stranded DNA binding"/>
    <property type="evidence" value="ECO:0007669"/>
    <property type="project" value="UniProtKB-UniRule"/>
</dbReference>
<dbReference type="SUPFAM" id="SSF100939">
    <property type="entry name" value="SPOC domain-like"/>
    <property type="match status" value="1"/>
</dbReference>
<proteinExistence type="inferred from homology"/>
<dbReference type="PANTHER" id="PTHR41251:SF1">
    <property type="entry name" value="NON-HOMOLOGOUS END JOINING PROTEIN KU"/>
    <property type="match status" value="1"/>
</dbReference>
<keyword evidence="6" id="KW-1185">Reference proteome</keyword>
<evidence type="ECO:0000256" key="3">
    <source>
        <dbReference type="SAM" id="MobiDB-lite"/>
    </source>
</evidence>
<feature type="region of interest" description="Disordered" evidence="3">
    <location>
        <begin position="253"/>
        <end position="284"/>
    </location>
</feature>
<keyword evidence="1 2" id="KW-0238">DNA-binding</keyword>
<evidence type="ECO:0000313" key="6">
    <source>
        <dbReference type="Proteomes" id="UP000316429"/>
    </source>
</evidence>
<keyword evidence="2" id="KW-0233">DNA recombination</keyword>
<gene>
    <name evidence="2" type="primary">ku</name>
    <name evidence="5" type="ORF">FJQ55_02760</name>
</gene>
<dbReference type="AlphaFoldDB" id="A0A504U478"/>
<evidence type="ECO:0000256" key="1">
    <source>
        <dbReference type="ARBA" id="ARBA00023125"/>
    </source>
</evidence>
<comment type="function">
    <text evidence="2">With LigD forms a non-homologous end joining (NHEJ) DNA repair enzyme, which repairs dsDNA breaks with reduced fidelity. Binds linear dsDNA with 5'- and 3'- overhangs but not closed circular dsDNA nor ssDNA. Recruits and stimulates the ligase activity of LigD.</text>
</comment>
<dbReference type="Proteomes" id="UP000316429">
    <property type="component" value="Unassembled WGS sequence"/>
</dbReference>
<dbReference type="InterPro" id="IPR016194">
    <property type="entry name" value="SPOC-like_C_dom_sf"/>
</dbReference>
<accession>A0A504U478</accession>
<protein>
    <recommendedName>
        <fullName evidence="2">Non-homologous end joining protein Ku</fullName>
    </recommendedName>
</protein>
<evidence type="ECO:0000256" key="2">
    <source>
        <dbReference type="HAMAP-Rule" id="MF_01875"/>
    </source>
</evidence>
<dbReference type="EMBL" id="VFYP01000001">
    <property type="protein sequence ID" value="TPP09814.1"/>
    <property type="molecule type" value="Genomic_DNA"/>
</dbReference>
<evidence type="ECO:0000313" key="5">
    <source>
        <dbReference type="EMBL" id="TPP09814.1"/>
    </source>
</evidence>
<dbReference type="Gene3D" id="2.40.290.10">
    <property type="match status" value="1"/>
</dbReference>
<evidence type="ECO:0000259" key="4">
    <source>
        <dbReference type="SMART" id="SM00559"/>
    </source>
</evidence>
<dbReference type="PIRSF" id="PIRSF006493">
    <property type="entry name" value="Prok_Ku"/>
    <property type="match status" value="1"/>
</dbReference>
<dbReference type="RefSeq" id="WP_140826190.1">
    <property type="nucleotide sequence ID" value="NZ_VFYP01000001.1"/>
</dbReference>
<comment type="subunit">
    <text evidence="2">Homodimer. Interacts with LigD.</text>
</comment>
<comment type="caution">
    <text evidence="5">The sequence shown here is derived from an EMBL/GenBank/DDBJ whole genome shotgun (WGS) entry which is preliminary data.</text>
</comment>